<keyword evidence="6" id="KW-1185">Reference proteome</keyword>
<name>A0A7N0UU46_KALFE</name>
<evidence type="ECO:0000256" key="1">
    <source>
        <dbReference type="ARBA" id="ARBA00023015"/>
    </source>
</evidence>
<protein>
    <recommendedName>
        <fullName evidence="7">Scarecrow-like protein 9</fullName>
    </recommendedName>
</protein>
<feature type="short sequence motif" description="VHIID" evidence="3">
    <location>
        <begin position="470"/>
        <end position="474"/>
    </location>
</feature>
<comment type="similarity">
    <text evidence="3">Belongs to the GRAS family.</text>
</comment>
<organism evidence="5 6">
    <name type="scientific">Kalanchoe fedtschenkoi</name>
    <name type="common">Lavender scallops</name>
    <name type="synonym">South American air plant</name>
    <dbReference type="NCBI Taxonomy" id="63787"/>
    <lineage>
        <taxon>Eukaryota</taxon>
        <taxon>Viridiplantae</taxon>
        <taxon>Streptophyta</taxon>
        <taxon>Embryophyta</taxon>
        <taxon>Tracheophyta</taxon>
        <taxon>Spermatophyta</taxon>
        <taxon>Magnoliopsida</taxon>
        <taxon>eudicotyledons</taxon>
        <taxon>Gunneridae</taxon>
        <taxon>Pentapetalae</taxon>
        <taxon>Saxifragales</taxon>
        <taxon>Crassulaceae</taxon>
        <taxon>Kalanchoe</taxon>
    </lineage>
</organism>
<evidence type="ECO:0000313" key="6">
    <source>
        <dbReference type="Proteomes" id="UP000594263"/>
    </source>
</evidence>
<feature type="region of interest" description="SAW" evidence="3">
    <location>
        <begin position="658"/>
        <end position="733"/>
    </location>
</feature>
<evidence type="ECO:0008006" key="7">
    <source>
        <dbReference type="Google" id="ProtNLM"/>
    </source>
</evidence>
<feature type="region of interest" description="Leucine repeat II (LRII)" evidence="3">
    <location>
        <begin position="520"/>
        <end position="552"/>
    </location>
</feature>
<feature type="region of interest" description="Disordered" evidence="4">
    <location>
        <begin position="263"/>
        <end position="287"/>
    </location>
</feature>
<evidence type="ECO:0000256" key="2">
    <source>
        <dbReference type="ARBA" id="ARBA00023163"/>
    </source>
</evidence>
<dbReference type="Proteomes" id="UP000594263">
    <property type="component" value="Unplaced"/>
</dbReference>
<evidence type="ECO:0000256" key="3">
    <source>
        <dbReference type="PROSITE-ProRule" id="PRU01191"/>
    </source>
</evidence>
<feature type="region of interest" description="Leucine repeat I (LRI)" evidence="3">
    <location>
        <begin position="360"/>
        <end position="420"/>
    </location>
</feature>
<sequence>MVMDQGVTGYFDSMKGLDMNELIKALPDQNLLYGINSHSNAFPVAPDSRNSGYETKMGFQAGVECQEDCDFSDIVLKYISQILMEENLEEKKYLEEQESAALLAAEKSLYEAIGKTHPTALEHVLTQTADTNVGESSNSNTTSGVFDYSSCSSGSPVEPLEQILNFEVAECQHLSSTSVSSSQSSFNSYSSTGYVGNRLAVSPINTLVEHHMLDEQSTRRFAKGLMGTNKSFPTEDHSFSSCLYSEWLLKSSKDVMIKDEEKNEHGYSAHGRKSRKSSHPKDNFMDEERNNKMSATYNETVLRTEMFDMVLLNCGTEAAERESALREALLNEANKNGQQNVQAKGAKGRGKKSKSKRELVDLRTLLTLCAQAVAANDQRGSMELLKQIRQHSSETGDGMQRMAHYFANGLEARLAGSGTPFYRTMLHRNRSAADVLKAYHMYLAISPFRKMSNFFANKTIMQVAENKTKLHIIDFGIQFGFQWPCLIQRLSARPGGPPKIHITGIDFPQPGFRPADKVDETGRRLANYAESFDVPFEYNGIAKEWETITTDDLKLRDDEVLVVNCLFNMRNVLDESVKVDSPRNAVMKLIRKTNPTIFIHGVVNGTYNAPFFISRFRESVFHYSSLYDMLETNIPRDIPERLLIEKEIFGRELMNVVACEGSERTERPETCKQWQVRTLRAGFVPLPLNEEIMRLAKERVKSCYHKDFMIGEDGNWLIQGWKGRIAYGLSSWRPAN</sequence>
<dbReference type="EnsemblPlants" id="Kaladp0083s0058.2.v1.1">
    <property type="protein sequence ID" value="Kaladp0083s0058.2.v1.1.CDS.1"/>
    <property type="gene ID" value="Kaladp0083s0058.v1.1"/>
</dbReference>
<accession>A0A7N0UU46</accession>
<keyword evidence="2" id="KW-0804">Transcription</keyword>
<feature type="region of interest" description="Disordered" evidence="4">
    <location>
        <begin position="337"/>
        <end position="356"/>
    </location>
</feature>
<reference evidence="5" key="1">
    <citation type="submission" date="2021-01" db="UniProtKB">
        <authorList>
            <consortium name="EnsemblPlants"/>
        </authorList>
    </citation>
    <scope>IDENTIFICATION</scope>
</reference>
<dbReference type="EnsemblPlants" id="Kaladp0083s0058.1.v1.1">
    <property type="protein sequence ID" value="Kaladp0083s0058.1.v1.1.CDS.1"/>
    <property type="gene ID" value="Kaladp0083s0058.v1.1"/>
</dbReference>
<comment type="caution">
    <text evidence="3">Lacks conserved residue(s) required for the propagation of feature annotation.</text>
</comment>
<dbReference type="PANTHER" id="PTHR31636">
    <property type="entry name" value="OSJNBA0084A10.13 PROTEIN-RELATED"/>
    <property type="match status" value="1"/>
</dbReference>
<evidence type="ECO:0000313" key="5">
    <source>
        <dbReference type="EnsemblPlants" id="Kaladp0083s0058.1.v1.1.CDS.1"/>
    </source>
</evidence>
<dbReference type="Gramene" id="Kaladp0083s0058.2.v1.1">
    <property type="protein sequence ID" value="Kaladp0083s0058.2.v1.1.CDS.1"/>
    <property type="gene ID" value="Kaladp0083s0058.v1.1"/>
</dbReference>
<dbReference type="OMA" id="NCWRCSS"/>
<feature type="compositionally biased region" description="Basic residues" evidence="4">
    <location>
        <begin position="346"/>
        <end position="355"/>
    </location>
</feature>
<dbReference type="Pfam" id="PF03514">
    <property type="entry name" value="GRAS"/>
    <property type="match status" value="1"/>
</dbReference>
<dbReference type="AlphaFoldDB" id="A0A7N0UU46"/>
<dbReference type="PROSITE" id="PS50985">
    <property type="entry name" value="GRAS"/>
    <property type="match status" value="1"/>
</dbReference>
<dbReference type="InterPro" id="IPR005202">
    <property type="entry name" value="TF_GRAS"/>
</dbReference>
<dbReference type="Gramene" id="Kaladp0083s0058.1.v1.1">
    <property type="protein sequence ID" value="Kaladp0083s0058.1.v1.1.CDS.1"/>
    <property type="gene ID" value="Kaladp0083s0058.v1.1"/>
</dbReference>
<evidence type="ECO:0000256" key="4">
    <source>
        <dbReference type="SAM" id="MobiDB-lite"/>
    </source>
</evidence>
<proteinExistence type="inferred from homology"/>
<feature type="region of interest" description="VHIID" evidence="3">
    <location>
        <begin position="439"/>
        <end position="504"/>
    </location>
</feature>
<keyword evidence="1" id="KW-0805">Transcription regulation</keyword>